<evidence type="ECO:0000313" key="2">
    <source>
        <dbReference type="Proteomes" id="UP001064489"/>
    </source>
</evidence>
<dbReference type="Proteomes" id="UP001064489">
    <property type="component" value="Chromosome 1"/>
</dbReference>
<accession>A0AAD5P3K4</accession>
<proteinExistence type="predicted"/>
<reference evidence="1" key="1">
    <citation type="journal article" date="2022" name="Plant J.">
        <title>Strategies of tolerance reflected in two North American maple genomes.</title>
        <authorList>
            <person name="McEvoy S.L."/>
            <person name="Sezen U.U."/>
            <person name="Trouern-Trend A."/>
            <person name="McMahon S.M."/>
            <person name="Schaberg P.G."/>
            <person name="Yang J."/>
            <person name="Wegrzyn J.L."/>
            <person name="Swenson N.G."/>
        </authorList>
    </citation>
    <scope>NUCLEOTIDE SEQUENCE</scope>
    <source>
        <strain evidence="1">91603</strain>
    </source>
</reference>
<organism evidence="1 2">
    <name type="scientific">Acer negundo</name>
    <name type="common">Box elder</name>
    <dbReference type="NCBI Taxonomy" id="4023"/>
    <lineage>
        <taxon>Eukaryota</taxon>
        <taxon>Viridiplantae</taxon>
        <taxon>Streptophyta</taxon>
        <taxon>Embryophyta</taxon>
        <taxon>Tracheophyta</taxon>
        <taxon>Spermatophyta</taxon>
        <taxon>Magnoliopsida</taxon>
        <taxon>eudicotyledons</taxon>
        <taxon>Gunneridae</taxon>
        <taxon>Pentapetalae</taxon>
        <taxon>rosids</taxon>
        <taxon>malvids</taxon>
        <taxon>Sapindales</taxon>
        <taxon>Sapindaceae</taxon>
        <taxon>Hippocastanoideae</taxon>
        <taxon>Acereae</taxon>
        <taxon>Acer</taxon>
    </lineage>
</organism>
<gene>
    <name evidence="1" type="ORF">LWI28_019168</name>
</gene>
<evidence type="ECO:0000313" key="1">
    <source>
        <dbReference type="EMBL" id="KAI9195896.1"/>
    </source>
</evidence>
<protein>
    <submittedName>
        <fullName evidence="1">Uncharacterized protein</fullName>
    </submittedName>
</protein>
<keyword evidence="2" id="KW-1185">Reference proteome</keyword>
<dbReference type="EMBL" id="JAJSOW010000003">
    <property type="protein sequence ID" value="KAI9195896.1"/>
    <property type="molecule type" value="Genomic_DNA"/>
</dbReference>
<sequence length="84" mass="9921">MRKSKRKEKMVNGVGQRHYLMVLLHQTGIVNRLLYNLLPSNSVKYKAFDVSNEIRLEERELMLRNRIQKPFSFCLIVNRLNSSG</sequence>
<name>A0AAD5P3K4_ACENE</name>
<reference evidence="1" key="2">
    <citation type="submission" date="2023-02" db="EMBL/GenBank/DDBJ databases">
        <authorList>
            <person name="Swenson N.G."/>
            <person name="Wegrzyn J.L."/>
            <person name="Mcevoy S.L."/>
        </authorList>
    </citation>
    <scope>NUCLEOTIDE SEQUENCE</scope>
    <source>
        <strain evidence="1">91603</strain>
        <tissue evidence="1">Leaf</tissue>
    </source>
</reference>
<dbReference type="AlphaFoldDB" id="A0AAD5P3K4"/>
<comment type="caution">
    <text evidence="1">The sequence shown here is derived from an EMBL/GenBank/DDBJ whole genome shotgun (WGS) entry which is preliminary data.</text>
</comment>